<dbReference type="RefSeq" id="WP_069695378.1">
    <property type="nucleotide sequence ID" value="NZ_CP043010.1"/>
</dbReference>
<sequence>MQDRYVEVFRFGGRVLFYTMYLRPSTGEQEALFFTAAELPPDATIVWQRDLQRCKQIQFQSATLAKVVGEQDRDGGVEVEFSTTANGGDFYSPNDVQNVSLVNMFHASPDDASGC</sequence>
<dbReference type="AlphaFoldDB" id="A0AAX3EKG0"/>
<accession>A0AAX3EKG0</accession>
<protein>
    <submittedName>
        <fullName evidence="1">Uncharacterized protein</fullName>
    </submittedName>
</protein>
<proteinExistence type="predicted"/>
<organism evidence="1 2">
    <name type="scientific">Paenarthrobacter ureafaciens</name>
    <dbReference type="NCBI Taxonomy" id="37931"/>
    <lineage>
        <taxon>Bacteria</taxon>
        <taxon>Bacillati</taxon>
        <taxon>Actinomycetota</taxon>
        <taxon>Actinomycetes</taxon>
        <taxon>Micrococcales</taxon>
        <taxon>Micrococcaceae</taxon>
        <taxon>Paenarthrobacter</taxon>
    </lineage>
</organism>
<dbReference type="Proteomes" id="UP001163293">
    <property type="component" value="Chromosome"/>
</dbReference>
<keyword evidence="2" id="KW-1185">Reference proteome</keyword>
<reference evidence="1" key="1">
    <citation type="submission" date="2022-07" db="EMBL/GenBank/DDBJ databases">
        <authorList>
            <person name="Wu T."/>
        </authorList>
    </citation>
    <scope>NUCLEOTIDE SEQUENCE</scope>
    <source>
        <strain evidence="1">SD-1</strain>
    </source>
</reference>
<evidence type="ECO:0000313" key="1">
    <source>
        <dbReference type="EMBL" id="UYV98441.1"/>
    </source>
</evidence>
<evidence type="ECO:0000313" key="2">
    <source>
        <dbReference type="Proteomes" id="UP001163293"/>
    </source>
</evidence>
<name>A0AAX3EKG0_PAEUR</name>
<gene>
    <name evidence="1" type="ORF">NL394_04220</name>
</gene>
<dbReference type="EMBL" id="CP101185">
    <property type="protein sequence ID" value="UYV98441.1"/>
    <property type="molecule type" value="Genomic_DNA"/>
</dbReference>